<evidence type="ECO:0000313" key="1">
    <source>
        <dbReference type="EMBL" id="KAH6921465.1"/>
    </source>
</evidence>
<sequence>MNPTLPEMIPYNYNATVWQPTISTRGHASASTPWVLLSLTLKDCFLTDKFAVAAAKRLRSDIRLRLLDVTANEITIRGLTAMIDALGAHRSPETFAFSVRPTPTPNAEDEASFLEVLRNHGTLSRLHVFWSNPPTSSFSGGINLCTLSVVSISLEYCKDRLLLLDAVATSHTISAARFISSVALGEDVNQGLVKVICRNRHIRSLDLCLCVTAHEGLTLLRALKGTAVEELELSNFIFDESSTNALCAMVSANRCINKLAISIADTFNQEKEAHRVCHALVESLKENYVLASLVLRSGKHKSVNEFDIRKLMCRNMMQVHEAVQFVVGSDKRRHALAFDVQKDSRVLREKVSSIYNLTEEEASTKIAEALVAMVHPEKTEQGPTCGSLYVDASCHAAPTSFRGGDLRSVGQDSCSPVFQDVATLVQGLRPSLERLSADLQRGPSAVKQKSSGIA</sequence>
<accession>A0ACB7RH95</accession>
<keyword evidence="2" id="KW-1185">Reference proteome</keyword>
<protein>
    <submittedName>
        <fullName evidence="1">Uncharacterized protein</fullName>
    </submittedName>
</protein>
<evidence type="ECO:0000313" key="2">
    <source>
        <dbReference type="Proteomes" id="UP000821845"/>
    </source>
</evidence>
<dbReference type="Proteomes" id="UP000821845">
    <property type="component" value="Chromosome 9"/>
</dbReference>
<reference evidence="1" key="1">
    <citation type="submission" date="2020-05" db="EMBL/GenBank/DDBJ databases">
        <title>Large-scale comparative analyses of tick genomes elucidate their genetic diversity and vector capacities.</title>
        <authorList>
            <person name="Jia N."/>
            <person name="Wang J."/>
            <person name="Shi W."/>
            <person name="Du L."/>
            <person name="Sun Y."/>
            <person name="Zhan W."/>
            <person name="Jiang J."/>
            <person name="Wang Q."/>
            <person name="Zhang B."/>
            <person name="Ji P."/>
            <person name="Sakyi L.B."/>
            <person name="Cui X."/>
            <person name="Yuan T."/>
            <person name="Jiang B."/>
            <person name="Yang W."/>
            <person name="Lam T.T.-Y."/>
            <person name="Chang Q."/>
            <person name="Ding S."/>
            <person name="Wang X."/>
            <person name="Zhu J."/>
            <person name="Ruan X."/>
            <person name="Zhao L."/>
            <person name="Wei J."/>
            <person name="Que T."/>
            <person name="Du C."/>
            <person name="Cheng J."/>
            <person name="Dai P."/>
            <person name="Han X."/>
            <person name="Huang E."/>
            <person name="Gao Y."/>
            <person name="Liu J."/>
            <person name="Shao H."/>
            <person name="Ye R."/>
            <person name="Li L."/>
            <person name="Wei W."/>
            <person name="Wang X."/>
            <person name="Wang C."/>
            <person name="Yang T."/>
            <person name="Huo Q."/>
            <person name="Li W."/>
            <person name="Guo W."/>
            <person name="Chen H."/>
            <person name="Zhou L."/>
            <person name="Ni X."/>
            <person name="Tian J."/>
            <person name="Zhou Y."/>
            <person name="Sheng Y."/>
            <person name="Liu T."/>
            <person name="Pan Y."/>
            <person name="Xia L."/>
            <person name="Li J."/>
            <person name="Zhao F."/>
            <person name="Cao W."/>
        </authorList>
    </citation>
    <scope>NUCLEOTIDE SEQUENCE</scope>
    <source>
        <strain evidence="1">Hyas-2018</strain>
    </source>
</reference>
<name>A0ACB7RH95_HYAAI</name>
<proteinExistence type="predicted"/>
<gene>
    <name evidence="1" type="ORF">HPB50_000674</name>
</gene>
<dbReference type="EMBL" id="CM023489">
    <property type="protein sequence ID" value="KAH6921465.1"/>
    <property type="molecule type" value="Genomic_DNA"/>
</dbReference>
<organism evidence="1 2">
    <name type="scientific">Hyalomma asiaticum</name>
    <name type="common">Tick</name>
    <dbReference type="NCBI Taxonomy" id="266040"/>
    <lineage>
        <taxon>Eukaryota</taxon>
        <taxon>Metazoa</taxon>
        <taxon>Ecdysozoa</taxon>
        <taxon>Arthropoda</taxon>
        <taxon>Chelicerata</taxon>
        <taxon>Arachnida</taxon>
        <taxon>Acari</taxon>
        <taxon>Parasitiformes</taxon>
        <taxon>Ixodida</taxon>
        <taxon>Ixodoidea</taxon>
        <taxon>Ixodidae</taxon>
        <taxon>Hyalomminae</taxon>
        <taxon>Hyalomma</taxon>
    </lineage>
</organism>
<comment type="caution">
    <text evidence="1">The sequence shown here is derived from an EMBL/GenBank/DDBJ whole genome shotgun (WGS) entry which is preliminary data.</text>
</comment>